<dbReference type="Proteomes" id="UP000821845">
    <property type="component" value="Chromosome 2"/>
</dbReference>
<protein>
    <submittedName>
        <fullName evidence="1">Uncharacterized protein</fullName>
    </submittedName>
</protein>
<organism evidence="1 2">
    <name type="scientific">Hyalomma asiaticum</name>
    <name type="common">Tick</name>
    <dbReference type="NCBI Taxonomy" id="266040"/>
    <lineage>
        <taxon>Eukaryota</taxon>
        <taxon>Metazoa</taxon>
        <taxon>Ecdysozoa</taxon>
        <taxon>Arthropoda</taxon>
        <taxon>Chelicerata</taxon>
        <taxon>Arachnida</taxon>
        <taxon>Acari</taxon>
        <taxon>Parasitiformes</taxon>
        <taxon>Ixodida</taxon>
        <taxon>Ixodoidea</taxon>
        <taxon>Ixodidae</taxon>
        <taxon>Hyalomminae</taxon>
        <taxon>Hyalomma</taxon>
    </lineage>
</organism>
<gene>
    <name evidence="1" type="ORF">HPB50_004209</name>
</gene>
<name>A0ACB7SSY0_HYAAI</name>
<dbReference type="EMBL" id="CM023482">
    <property type="protein sequence ID" value="KAH6937823.1"/>
    <property type="molecule type" value="Genomic_DNA"/>
</dbReference>
<comment type="caution">
    <text evidence="1">The sequence shown here is derived from an EMBL/GenBank/DDBJ whole genome shotgun (WGS) entry which is preliminary data.</text>
</comment>
<accession>A0ACB7SSY0</accession>
<keyword evidence="2" id="KW-1185">Reference proteome</keyword>
<evidence type="ECO:0000313" key="1">
    <source>
        <dbReference type="EMBL" id="KAH6937823.1"/>
    </source>
</evidence>
<proteinExistence type="predicted"/>
<evidence type="ECO:0000313" key="2">
    <source>
        <dbReference type="Proteomes" id="UP000821845"/>
    </source>
</evidence>
<reference evidence="1" key="1">
    <citation type="submission" date="2020-05" db="EMBL/GenBank/DDBJ databases">
        <title>Large-scale comparative analyses of tick genomes elucidate their genetic diversity and vector capacities.</title>
        <authorList>
            <person name="Jia N."/>
            <person name="Wang J."/>
            <person name="Shi W."/>
            <person name="Du L."/>
            <person name="Sun Y."/>
            <person name="Zhan W."/>
            <person name="Jiang J."/>
            <person name="Wang Q."/>
            <person name="Zhang B."/>
            <person name="Ji P."/>
            <person name="Sakyi L.B."/>
            <person name="Cui X."/>
            <person name="Yuan T."/>
            <person name="Jiang B."/>
            <person name="Yang W."/>
            <person name="Lam T.T.-Y."/>
            <person name="Chang Q."/>
            <person name="Ding S."/>
            <person name="Wang X."/>
            <person name="Zhu J."/>
            <person name="Ruan X."/>
            <person name="Zhao L."/>
            <person name="Wei J."/>
            <person name="Que T."/>
            <person name="Du C."/>
            <person name="Cheng J."/>
            <person name="Dai P."/>
            <person name="Han X."/>
            <person name="Huang E."/>
            <person name="Gao Y."/>
            <person name="Liu J."/>
            <person name="Shao H."/>
            <person name="Ye R."/>
            <person name="Li L."/>
            <person name="Wei W."/>
            <person name="Wang X."/>
            <person name="Wang C."/>
            <person name="Yang T."/>
            <person name="Huo Q."/>
            <person name="Li W."/>
            <person name="Guo W."/>
            <person name="Chen H."/>
            <person name="Zhou L."/>
            <person name="Ni X."/>
            <person name="Tian J."/>
            <person name="Zhou Y."/>
            <person name="Sheng Y."/>
            <person name="Liu T."/>
            <person name="Pan Y."/>
            <person name="Xia L."/>
            <person name="Li J."/>
            <person name="Zhao F."/>
            <person name="Cao W."/>
        </authorList>
    </citation>
    <scope>NUCLEOTIDE SEQUENCE</scope>
    <source>
        <strain evidence="1">Hyas-2018</strain>
    </source>
</reference>
<sequence length="360" mass="39070">MCAWSTLSPGPLPQSPSRAVSHELGHKLKHARCDTTPTIVTQRESPRQPLATPNSRNFRETFNLLAADPGPDPGVALVAIQGVHRGPGAVLGSVPAVRDARPPPEVHRGAPPGPVPGPTVNDRRARRHYRRHTMPTRISEAHSLGRTPPREKQTLHHRKGRVYSQSKNNTHTTSEIAFLKRENAMMKETIQKLTAAIAELKNARSVCAATPTTDNATNAVASSLLQPVGAGKDEGASAAKKRAVVRDEPTSKPELDDLKSTFSAIKESLRFLGESMALMQSTLATHRNRLGRIEHYLDHVVAPAVAAESVVQLKRDACPGTIFCCNTLTFLVVLFVLGVLKLAKFIDRPSIQASFLSHSD</sequence>